<sequence>MARLCWFAMSFPKCCCLFDTANGYQRRVRSQAISCGQCLAILRSGNRLTPNTHQLTSRRESLRIKQSSPHKTHSGLRKAHRPNRGLSDRISKEKGKEKNFRWGIEVQWPEAVLGCLSSGRQAPPLLVRFRVARLSS</sequence>
<feature type="compositionally biased region" description="Basic residues" evidence="1">
    <location>
        <begin position="68"/>
        <end position="83"/>
    </location>
</feature>
<feature type="region of interest" description="Disordered" evidence="1">
    <location>
        <begin position="56"/>
        <end position="96"/>
    </location>
</feature>
<gene>
    <name evidence="3" type="ORF">B0T16DRAFT_192415</name>
</gene>
<evidence type="ECO:0008006" key="5">
    <source>
        <dbReference type="Google" id="ProtNLM"/>
    </source>
</evidence>
<feature type="chain" id="PRO_5041360459" description="Secreted protein" evidence="2">
    <location>
        <begin position="17"/>
        <end position="136"/>
    </location>
</feature>
<comment type="caution">
    <text evidence="3">The sequence shown here is derived from an EMBL/GenBank/DDBJ whole genome shotgun (WGS) entry which is preliminary data.</text>
</comment>
<dbReference type="Proteomes" id="UP001174936">
    <property type="component" value="Unassembled WGS sequence"/>
</dbReference>
<organism evidence="3 4">
    <name type="scientific">Cercophora newfieldiana</name>
    <dbReference type="NCBI Taxonomy" id="92897"/>
    <lineage>
        <taxon>Eukaryota</taxon>
        <taxon>Fungi</taxon>
        <taxon>Dikarya</taxon>
        <taxon>Ascomycota</taxon>
        <taxon>Pezizomycotina</taxon>
        <taxon>Sordariomycetes</taxon>
        <taxon>Sordariomycetidae</taxon>
        <taxon>Sordariales</taxon>
        <taxon>Lasiosphaeriaceae</taxon>
        <taxon>Cercophora</taxon>
    </lineage>
</organism>
<evidence type="ECO:0000256" key="1">
    <source>
        <dbReference type="SAM" id="MobiDB-lite"/>
    </source>
</evidence>
<keyword evidence="4" id="KW-1185">Reference proteome</keyword>
<evidence type="ECO:0000313" key="3">
    <source>
        <dbReference type="EMBL" id="KAK0644049.1"/>
    </source>
</evidence>
<evidence type="ECO:0000256" key="2">
    <source>
        <dbReference type="SAM" id="SignalP"/>
    </source>
</evidence>
<feature type="compositionally biased region" description="Basic and acidic residues" evidence="1">
    <location>
        <begin position="86"/>
        <end position="96"/>
    </location>
</feature>
<dbReference type="AlphaFoldDB" id="A0AA39Y1I9"/>
<feature type="signal peptide" evidence="2">
    <location>
        <begin position="1"/>
        <end position="16"/>
    </location>
</feature>
<protein>
    <recommendedName>
        <fullName evidence="5">Secreted protein</fullName>
    </recommendedName>
</protein>
<reference evidence="3" key="1">
    <citation type="submission" date="2023-06" db="EMBL/GenBank/DDBJ databases">
        <title>Genome-scale phylogeny and comparative genomics of the fungal order Sordariales.</title>
        <authorList>
            <consortium name="Lawrence Berkeley National Laboratory"/>
            <person name="Hensen N."/>
            <person name="Bonometti L."/>
            <person name="Westerberg I."/>
            <person name="Brannstrom I.O."/>
            <person name="Guillou S."/>
            <person name="Cros-Aarteil S."/>
            <person name="Calhoun S."/>
            <person name="Haridas S."/>
            <person name="Kuo A."/>
            <person name="Mondo S."/>
            <person name="Pangilinan J."/>
            <person name="Riley R."/>
            <person name="Labutti K."/>
            <person name="Andreopoulos B."/>
            <person name="Lipzen A."/>
            <person name="Chen C."/>
            <person name="Yanf M."/>
            <person name="Daum C."/>
            <person name="Ng V."/>
            <person name="Clum A."/>
            <person name="Steindorff A."/>
            <person name="Ohm R."/>
            <person name="Martin F."/>
            <person name="Silar P."/>
            <person name="Natvig D."/>
            <person name="Lalanne C."/>
            <person name="Gautier V."/>
            <person name="Ament-Velasquez S.L."/>
            <person name="Kruys A."/>
            <person name="Hutchinson M.I."/>
            <person name="Powell A.J."/>
            <person name="Barry K."/>
            <person name="Miller A.N."/>
            <person name="Grigoriev I.V."/>
            <person name="Debuchy R."/>
            <person name="Gladieux P."/>
            <person name="Thoren M.H."/>
            <person name="Johannesson H."/>
        </authorList>
    </citation>
    <scope>NUCLEOTIDE SEQUENCE</scope>
    <source>
        <strain evidence="3">SMH2532-1</strain>
    </source>
</reference>
<keyword evidence="2" id="KW-0732">Signal</keyword>
<accession>A0AA39Y1I9</accession>
<name>A0AA39Y1I9_9PEZI</name>
<dbReference type="EMBL" id="JAULSV010000005">
    <property type="protein sequence ID" value="KAK0644049.1"/>
    <property type="molecule type" value="Genomic_DNA"/>
</dbReference>
<proteinExistence type="predicted"/>
<evidence type="ECO:0000313" key="4">
    <source>
        <dbReference type="Proteomes" id="UP001174936"/>
    </source>
</evidence>